<dbReference type="SUPFAM" id="SSF143437">
    <property type="entry name" value="THUMP domain-like"/>
    <property type="match status" value="1"/>
</dbReference>
<accession>A0A7S1XE47</accession>
<protein>
    <recommendedName>
        <fullName evidence="1">Ribosomal RNA large subunit methyltransferase K/L-like methyltransferase domain-containing protein</fullName>
    </recommendedName>
</protein>
<reference evidence="2" key="1">
    <citation type="submission" date="2021-01" db="EMBL/GenBank/DDBJ databases">
        <authorList>
            <person name="Corre E."/>
            <person name="Pelletier E."/>
            <person name="Niang G."/>
            <person name="Scheremetjew M."/>
            <person name="Finn R."/>
            <person name="Kale V."/>
            <person name="Holt S."/>
            <person name="Cochrane G."/>
            <person name="Meng A."/>
            <person name="Brown T."/>
            <person name="Cohen L."/>
        </authorList>
    </citation>
    <scope>NUCLEOTIDE SEQUENCE</scope>
    <source>
        <strain evidence="2">SAG 36.94</strain>
    </source>
</reference>
<evidence type="ECO:0000313" key="2">
    <source>
        <dbReference type="EMBL" id="CAD9231866.1"/>
    </source>
</evidence>
<sequence length="422" mass="46370">MMLSPPVLRSATVAPRCNPCKGAPDQRVHQMEQVGEYLLLCVAGAEKTVEDAVCRALVGQEGNVVECLQYLSPDTGEPRPGLAGSGKLLLRTSASLESLNRVRVVERVFWFLGQSKNVPETDGGWSRGSLVRAVNRVLRCTSGRWQRGLDWLGLSLEQHGSFRVTVLRDGNHPFRSPDAAAWIGSEVAALLGDHWVVSLKRGEFSLEVVTFLDNEDLVLGFNPNPNVNWIHEALRLPLSSPSTRGFSLRQSTGAVLVELASVQPGEIVVDNMCGRGTIAIEGALAHSSAVFFGGDIEEDVLVNEFSPAARHPILINGGAKIEVAQWDTERLPLRDASVDCFIVDLPFGVRCGNWKEARRLLRATLSEMHRTLRGGKRALVLTVSRKHFKQELDSKSWALYHCQPLNVGGMSVFLFHLVKLSE</sequence>
<dbReference type="InterPro" id="IPR029063">
    <property type="entry name" value="SAM-dependent_MTases_sf"/>
</dbReference>
<dbReference type="GO" id="GO:0016423">
    <property type="term" value="F:tRNA (guanine) methyltransferase activity"/>
    <property type="evidence" value="ECO:0007669"/>
    <property type="project" value="TreeGrafter"/>
</dbReference>
<name>A0A7S1XE47_9RHOD</name>
<dbReference type="EMBL" id="HBGH01007333">
    <property type="protein sequence ID" value="CAD9231866.1"/>
    <property type="molecule type" value="Transcribed_RNA"/>
</dbReference>
<dbReference type="InterPro" id="IPR000241">
    <property type="entry name" value="RlmKL-like_Mtase"/>
</dbReference>
<dbReference type="Pfam" id="PF01170">
    <property type="entry name" value="UPF0020"/>
    <property type="match status" value="1"/>
</dbReference>
<dbReference type="Gene3D" id="3.40.50.150">
    <property type="entry name" value="Vaccinia Virus protein VP39"/>
    <property type="match status" value="1"/>
</dbReference>
<dbReference type="Gene3D" id="3.30.2130.30">
    <property type="match status" value="1"/>
</dbReference>
<proteinExistence type="predicted"/>
<evidence type="ECO:0000259" key="1">
    <source>
        <dbReference type="Pfam" id="PF01170"/>
    </source>
</evidence>
<organism evidence="2">
    <name type="scientific">Compsopogon caeruleus</name>
    <dbReference type="NCBI Taxonomy" id="31354"/>
    <lineage>
        <taxon>Eukaryota</taxon>
        <taxon>Rhodophyta</taxon>
        <taxon>Compsopogonophyceae</taxon>
        <taxon>Compsopogonales</taxon>
        <taxon>Compsopogonaceae</taxon>
        <taxon>Compsopogon</taxon>
    </lineage>
</organism>
<dbReference type="SUPFAM" id="SSF53335">
    <property type="entry name" value="S-adenosyl-L-methionine-dependent methyltransferases"/>
    <property type="match status" value="1"/>
</dbReference>
<dbReference type="PANTHER" id="PTHR14911:SF13">
    <property type="entry name" value="TRNA (GUANINE(6)-N2)-METHYLTRANSFERASE THUMP3"/>
    <property type="match status" value="1"/>
</dbReference>
<gene>
    <name evidence="2" type="ORF">CCAE0312_LOCUS3947</name>
</gene>
<dbReference type="GO" id="GO:0043527">
    <property type="term" value="C:tRNA methyltransferase complex"/>
    <property type="evidence" value="ECO:0007669"/>
    <property type="project" value="UniProtKB-ARBA"/>
</dbReference>
<dbReference type="GO" id="GO:0030488">
    <property type="term" value="P:tRNA methylation"/>
    <property type="evidence" value="ECO:0007669"/>
    <property type="project" value="TreeGrafter"/>
</dbReference>
<dbReference type="PANTHER" id="PTHR14911">
    <property type="entry name" value="THUMP DOMAIN-CONTAINING"/>
    <property type="match status" value="1"/>
</dbReference>
<dbReference type="AlphaFoldDB" id="A0A7S1XE47"/>
<feature type="domain" description="Ribosomal RNA large subunit methyltransferase K/L-like methyltransferase" evidence="1">
    <location>
        <begin position="247"/>
        <end position="408"/>
    </location>
</feature>